<dbReference type="GO" id="GO:0006014">
    <property type="term" value="P:D-ribose metabolic process"/>
    <property type="evidence" value="ECO:0007669"/>
    <property type="project" value="TreeGrafter"/>
</dbReference>
<dbReference type="PANTHER" id="PTHR11934">
    <property type="entry name" value="RIBOSE-5-PHOSPHATE ISOMERASE"/>
    <property type="match status" value="1"/>
</dbReference>
<dbReference type="CDD" id="cd01398">
    <property type="entry name" value="RPI_A"/>
    <property type="match status" value="1"/>
</dbReference>
<dbReference type="PANTHER" id="PTHR11934:SF0">
    <property type="entry name" value="RIBOSE-5-PHOSPHATE ISOMERASE"/>
    <property type="match status" value="1"/>
</dbReference>
<protein>
    <recommendedName>
        <fullName evidence="3">Ribose 5-phosphate isomerase A</fullName>
        <ecNumber evidence="3">5.3.1.6</ecNumber>
    </recommendedName>
</protein>
<dbReference type="FunFam" id="3.30.70.260:FF:000018">
    <property type="entry name" value="Ribose-5-phosphate isomerase A"/>
    <property type="match status" value="1"/>
</dbReference>
<reference evidence="4 5" key="1">
    <citation type="journal article" date="2016" name="Nat. Commun.">
        <title>Thousands of microbial genomes shed light on interconnected biogeochemical processes in an aquifer system.</title>
        <authorList>
            <person name="Anantharaman K."/>
            <person name="Brown C.T."/>
            <person name="Hug L.A."/>
            <person name="Sharon I."/>
            <person name="Castelle C.J."/>
            <person name="Probst A.J."/>
            <person name="Thomas B.C."/>
            <person name="Singh A."/>
            <person name="Wilkins M.J."/>
            <person name="Karaoz U."/>
            <person name="Brodie E.L."/>
            <person name="Williams K.H."/>
            <person name="Hubbard S.S."/>
            <person name="Banfield J.F."/>
        </authorList>
    </citation>
    <scope>NUCLEOTIDE SEQUENCE [LARGE SCALE GENOMIC DNA]</scope>
</reference>
<dbReference type="GO" id="GO:0004751">
    <property type="term" value="F:ribose-5-phosphate isomerase activity"/>
    <property type="evidence" value="ECO:0007669"/>
    <property type="project" value="UniProtKB-UniRule"/>
</dbReference>
<dbReference type="GO" id="GO:0005829">
    <property type="term" value="C:cytosol"/>
    <property type="evidence" value="ECO:0007669"/>
    <property type="project" value="TreeGrafter"/>
</dbReference>
<dbReference type="EC" id="5.3.1.6" evidence="3"/>
<dbReference type="Gene3D" id="3.40.50.1360">
    <property type="match status" value="1"/>
</dbReference>
<dbReference type="SUPFAM" id="SSF100950">
    <property type="entry name" value="NagB/RpiA/CoA transferase-like"/>
    <property type="match status" value="1"/>
</dbReference>
<comment type="similarity">
    <text evidence="1">Belongs to the ribose 5-phosphate isomerase family.</text>
</comment>
<keyword evidence="2 4" id="KW-0413">Isomerase</keyword>
<dbReference type="EMBL" id="MFZM01000037">
    <property type="protein sequence ID" value="OGK22650.1"/>
    <property type="molecule type" value="Genomic_DNA"/>
</dbReference>
<comment type="caution">
    <text evidence="4">The sequence shown here is derived from an EMBL/GenBank/DDBJ whole genome shotgun (WGS) entry which is preliminary data.</text>
</comment>
<dbReference type="SUPFAM" id="SSF75445">
    <property type="entry name" value="D-ribose-5-phosphate isomerase (RpiA), lid domain"/>
    <property type="match status" value="1"/>
</dbReference>
<evidence type="ECO:0000256" key="2">
    <source>
        <dbReference type="ARBA" id="ARBA00023235"/>
    </source>
</evidence>
<organism evidence="4 5">
    <name type="scientific">Candidatus Roizmanbacteria bacterium RIFCSPHIGHO2_02_FULL_37_24</name>
    <dbReference type="NCBI Taxonomy" id="1802037"/>
    <lineage>
        <taxon>Bacteria</taxon>
        <taxon>Candidatus Roizmaniibacteriota</taxon>
    </lineage>
</organism>
<dbReference type="InterPro" id="IPR037171">
    <property type="entry name" value="NagB/RpiA_transferase-like"/>
</dbReference>
<dbReference type="Pfam" id="PF06026">
    <property type="entry name" value="Rib_5-P_isom_A"/>
    <property type="match status" value="1"/>
</dbReference>
<gene>
    <name evidence="4" type="ORF">A3C24_00475</name>
</gene>
<evidence type="ECO:0000313" key="4">
    <source>
        <dbReference type="EMBL" id="OGK22650.1"/>
    </source>
</evidence>
<accession>A0A1F7GUF6</accession>
<name>A0A1F7GUF6_9BACT</name>
<dbReference type="InterPro" id="IPR004788">
    <property type="entry name" value="Ribose5P_isomerase_type_A"/>
</dbReference>
<dbReference type="NCBIfam" id="TIGR00021">
    <property type="entry name" value="rpiA"/>
    <property type="match status" value="1"/>
</dbReference>
<evidence type="ECO:0000256" key="1">
    <source>
        <dbReference type="ARBA" id="ARBA00008088"/>
    </source>
</evidence>
<proteinExistence type="inferred from homology"/>
<evidence type="ECO:0000313" key="5">
    <source>
        <dbReference type="Proteomes" id="UP000177159"/>
    </source>
</evidence>
<dbReference type="AlphaFoldDB" id="A0A1F7GUF6"/>
<dbReference type="Gene3D" id="3.30.70.260">
    <property type="match status" value="1"/>
</dbReference>
<dbReference type="Proteomes" id="UP000177159">
    <property type="component" value="Unassembled WGS sequence"/>
</dbReference>
<sequence length="232" mass="25449">MKWKSNITNQVRWSGDISNKEKKQVVAQKIAAQVKNGDIIGIGSGSTSFLALQAIGERVQKENLSITAITTSYEMLITCSALNIPTTTLLHDRPDWSFDGADEVDPNNNLIKGRGGAMFIEKIMIVSAPKTFILVDDTKLVEKLGIKFPVPIEIYPMAINVVEERLMKIGAKEIVLRLAKSKDGPVITEGGNFILDVRFENIGDQTEVDIKKIPGVIESGLFIGYSVEVIST</sequence>
<dbReference type="GO" id="GO:0009052">
    <property type="term" value="P:pentose-phosphate shunt, non-oxidative branch"/>
    <property type="evidence" value="ECO:0007669"/>
    <property type="project" value="InterPro"/>
</dbReference>
<evidence type="ECO:0000256" key="3">
    <source>
        <dbReference type="NCBIfam" id="TIGR00021"/>
    </source>
</evidence>